<reference evidence="1 2" key="1">
    <citation type="journal article" date="2012" name="J. Bacteriol.">
        <title>Complete genome sequence of strain 1860, a crenarchaeon of the genus pyrobaculum able to grow with various electron acceptors.</title>
        <authorList>
            <person name="Mardanov A.V."/>
            <person name="Gumerov V.M."/>
            <person name="Slobodkina G.B."/>
            <person name="Beletsky A.V."/>
            <person name="Bonch-Osmolovskaya E.A."/>
            <person name="Ravin N.V."/>
            <person name="Skryabin K.G."/>
        </authorList>
    </citation>
    <scope>NUCLEOTIDE SEQUENCE [LARGE SCALE GENOMIC DNA]</scope>
    <source>
        <strain evidence="1 2">1860</strain>
    </source>
</reference>
<sequence length="169" mass="18825">MEAIADTSFLIDWARYSRRNLLYTLFTVVNIPESVLAEIFSENTLAWITEGLASGKMALFTETEELVTYARRVVSLSRALPMRGVDLPEAVCLAAGVRFGYTVLTENGGAAMAPSFVQELSGVRVMRAVDVLHALAQRGVISLREEIERYQAETGHRFAKRDLRRLGVE</sequence>
<organism evidence="1 2">
    <name type="scientific">Pyrobaculum ferrireducens</name>
    <dbReference type="NCBI Taxonomy" id="1104324"/>
    <lineage>
        <taxon>Archaea</taxon>
        <taxon>Thermoproteota</taxon>
        <taxon>Thermoprotei</taxon>
        <taxon>Thermoproteales</taxon>
        <taxon>Thermoproteaceae</taxon>
        <taxon>Pyrobaculum</taxon>
    </lineage>
</organism>
<dbReference type="EMBL" id="CP003098">
    <property type="protein sequence ID" value="AET31742.1"/>
    <property type="molecule type" value="Genomic_DNA"/>
</dbReference>
<dbReference type="GeneID" id="11594550"/>
<accession>G7VFT5</accession>
<dbReference type="STRING" id="1104324.P186_0284"/>
<evidence type="ECO:0008006" key="3">
    <source>
        <dbReference type="Google" id="ProtNLM"/>
    </source>
</evidence>
<proteinExistence type="predicted"/>
<evidence type="ECO:0000313" key="1">
    <source>
        <dbReference type="EMBL" id="AET31742.1"/>
    </source>
</evidence>
<dbReference type="HOGENOM" id="CLU_1599078_0_0_2"/>
<dbReference type="KEGG" id="pyr:P186_0284"/>
<dbReference type="BioCyc" id="PSP1104324:GJSN-275-MONOMER"/>
<dbReference type="RefSeq" id="WP_014287570.1">
    <property type="nucleotide sequence ID" value="NC_016645.1"/>
</dbReference>
<evidence type="ECO:0000313" key="2">
    <source>
        <dbReference type="Proteomes" id="UP000005867"/>
    </source>
</evidence>
<dbReference type="AlphaFoldDB" id="G7VFT5"/>
<protein>
    <recommendedName>
        <fullName evidence="3">DNA-binding protein</fullName>
    </recommendedName>
</protein>
<name>G7VFT5_9CREN</name>
<dbReference type="OrthoDB" id="38271at2157"/>
<dbReference type="eggNOG" id="arCOG05545">
    <property type="taxonomic scope" value="Archaea"/>
</dbReference>
<dbReference type="Proteomes" id="UP000005867">
    <property type="component" value="Chromosome"/>
</dbReference>
<keyword evidence="2" id="KW-1185">Reference proteome</keyword>
<gene>
    <name evidence="1" type="ORF">P186_0284</name>
</gene>